<dbReference type="OrthoDB" id="266138at2759"/>
<reference evidence="1" key="1">
    <citation type="submission" date="2021-02" db="EMBL/GenBank/DDBJ databases">
        <title>First Annotated Genome of the Yellow-green Alga Tribonema minus.</title>
        <authorList>
            <person name="Mahan K.M."/>
        </authorList>
    </citation>
    <scope>NUCLEOTIDE SEQUENCE</scope>
    <source>
        <strain evidence="1">UTEX B ZZ1240</strain>
    </source>
</reference>
<sequence length="478" mass="51860">MPRVYVMPNTIGALELHGVRGRVKDMPQRLLSLTLVLPHGLGSAYAAAYLNKLPETVHSLALDASQCQANLADLALPARLRTLRLTHLRELPALPTSLTSITLESCSLRGIVQLPPSVTNANLSETWCRVDNFAQTSVAVMGSNLCRLRLTGLQPTWAVPPLPQGLTDLHIDFKSFYHSLSPGFTVALTVLPQSLEVLTLSCGFGGLNFTLGALPYSLRTLDTTHFLNFNSALGQLPDSLTHLSLGWGFYHALGALPAGLMELRFAGNFNRPLGTLPPSLRVLDLHQCCRFNHPLGCLPRALRQLRLGAVFNQPLLLRHASLPAVHGQQAATQALGARLAADPLQPTPGALVRLPETLAVLHIGEAFDHPLGPLPKSLTQLRVGRCCCDCRFSHALGPLPAALRVLQLGVCAAYNHALNRLPDALRELRVFGAFDQPLPQLPACLEVLALGDAFDQTCRRRCRERCASCTWGTASTRR</sequence>
<dbReference type="EMBL" id="JAFCMP010000043">
    <property type="protein sequence ID" value="KAG5189868.1"/>
    <property type="molecule type" value="Genomic_DNA"/>
</dbReference>
<dbReference type="PANTHER" id="PTHR32134">
    <property type="entry name" value="FNIP REPEAT-CONTAINING PROTEIN"/>
    <property type="match status" value="1"/>
</dbReference>
<dbReference type="AlphaFoldDB" id="A0A835ZB84"/>
<dbReference type="SUPFAM" id="SSF52058">
    <property type="entry name" value="L domain-like"/>
    <property type="match status" value="1"/>
</dbReference>
<proteinExistence type="predicted"/>
<keyword evidence="2" id="KW-1185">Reference proteome</keyword>
<dbReference type="Proteomes" id="UP000664859">
    <property type="component" value="Unassembled WGS sequence"/>
</dbReference>
<evidence type="ECO:0000313" key="1">
    <source>
        <dbReference type="EMBL" id="KAG5189868.1"/>
    </source>
</evidence>
<evidence type="ECO:0000313" key="2">
    <source>
        <dbReference type="Proteomes" id="UP000664859"/>
    </source>
</evidence>
<dbReference type="InterPro" id="IPR032675">
    <property type="entry name" value="LRR_dom_sf"/>
</dbReference>
<gene>
    <name evidence="1" type="ORF">JKP88DRAFT_252603</name>
</gene>
<comment type="caution">
    <text evidence="1">The sequence shown here is derived from an EMBL/GenBank/DDBJ whole genome shotgun (WGS) entry which is preliminary data.</text>
</comment>
<dbReference type="Gene3D" id="3.80.10.10">
    <property type="entry name" value="Ribonuclease Inhibitor"/>
    <property type="match status" value="1"/>
</dbReference>
<protein>
    <submittedName>
        <fullName evidence="1">Uncharacterized protein</fullName>
    </submittedName>
</protein>
<dbReference type="PANTHER" id="PTHR32134:SF169">
    <property type="entry name" value="FNIP REPEAT-CONTAINING PROTEIN-RELATED"/>
    <property type="match status" value="1"/>
</dbReference>
<organism evidence="1 2">
    <name type="scientific">Tribonema minus</name>
    <dbReference type="NCBI Taxonomy" id="303371"/>
    <lineage>
        <taxon>Eukaryota</taxon>
        <taxon>Sar</taxon>
        <taxon>Stramenopiles</taxon>
        <taxon>Ochrophyta</taxon>
        <taxon>PX clade</taxon>
        <taxon>Xanthophyceae</taxon>
        <taxon>Tribonematales</taxon>
        <taxon>Tribonemataceae</taxon>
        <taxon>Tribonema</taxon>
    </lineage>
</organism>
<accession>A0A835ZB84</accession>
<name>A0A835ZB84_9STRA</name>
<dbReference type="InterPro" id="IPR051251">
    <property type="entry name" value="STK_FNIP-Repeat"/>
</dbReference>